<dbReference type="AlphaFoldDB" id="L8GLH5"/>
<dbReference type="Proteomes" id="UP000011083">
    <property type="component" value="Unassembled WGS sequence"/>
</dbReference>
<accession>L8GLH5</accession>
<dbReference type="PANTHER" id="PTHR14614">
    <property type="entry name" value="HEPATOCELLULAR CARCINOMA-ASSOCIATED ANTIGEN"/>
    <property type="match status" value="1"/>
</dbReference>
<evidence type="ECO:0000313" key="2">
    <source>
        <dbReference type="Proteomes" id="UP000011083"/>
    </source>
</evidence>
<keyword evidence="2" id="KW-1185">Reference proteome</keyword>
<organism evidence="1 2">
    <name type="scientific">Acanthamoeba castellanii (strain ATCC 30010 / Neff)</name>
    <dbReference type="NCBI Taxonomy" id="1257118"/>
    <lineage>
        <taxon>Eukaryota</taxon>
        <taxon>Amoebozoa</taxon>
        <taxon>Discosea</taxon>
        <taxon>Longamoebia</taxon>
        <taxon>Centramoebida</taxon>
        <taxon>Acanthamoebidae</taxon>
        <taxon>Acanthamoeba</taxon>
    </lineage>
</organism>
<dbReference type="RefSeq" id="XP_004335692.1">
    <property type="nucleotide sequence ID" value="XM_004335644.1"/>
</dbReference>
<dbReference type="KEGG" id="acan:ACA1_332320"/>
<dbReference type="Gene3D" id="3.40.50.150">
    <property type="entry name" value="Vaccinia Virus protein VP39"/>
    <property type="match status" value="2"/>
</dbReference>
<name>L8GLH5_ACACF</name>
<dbReference type="InterPro" id="IPR029063">
    <property type="entry name" value="SAM-dependent_MTases_sf"/>
</dbReference>
<gene>
    <name evidence="1" type="ORF">ACA1_332320</name>
</gene>
<dbReference type="GeneID" id="14914252"/>
<dbReference type="OrthoDB" id="413520at2759"/>
<proteinExistence type="predicted"/>
<evidence type="ECO:0000313" key="1">
    <source>
        <dbReference type="EMBL" id="ELR13679.1"/>
    </source>
</evidence>
<dbReference type="Pfam" id="PF10294">
    <property type="entry name" value="Methyltransf_16"/>
    <property type="match status" value="2"/>
</dbReference>
<sequence length="244" mass="26443">MEGGSAEAKVEQKEGQPGWDEYALLHARRPSGDEDVQHRIRIKQVPGSGTTGGIVWNAAKVLLQLLGAEEGEGGIRVGGRRVMDLGSGTGLLGLVENVALNLRALPEGSVEPEVQALEWGGEVAHLTPPFDLVVCSDLVFCAHNAGCLPALLHTILILSEEGTEVVVAFQERLGWIEARFMEEVKRHFGRCREVEISEAALQRATAREGEEEFEGMSSMFHEDIGMHVYLLSHKLSSPSPSPSS</sequence>
<protein>
    <submittedName>
        <fullName evidence="1">Uncharacterized protein</fullName>
    </submittedName>
</protein>
<reference evidence="1 2" key="1">
    <citation type="journal article" date="2013" name="Genome Biol.">
        <title>Genome of Acanthamoeba castellanii highlights extensive lateral gene transfer and early evolution of tyrosine kinase signaling.</title>
        <authorList>
            <person name="Clarke M."/>
            <person name="Lohan A.J."/>
            <person name="Liu B."/>
            <person name="Lagkouvardos I."/>
            <person name="Roy S."/>
            <person name="Zafar N."/>
            <person name="Bertelli C."/>
            <person name="Schilde C."/>
            <person name="Kianianmomeni A."/>
            <person name="Burglin T.R."/>
            <person name="Frech C."/>
            <person name="Turcotte B."/>
            <person name="Kopec K.O."/>
            <person name="Synnott J.M."/>
            <person name="Choo C."/>
            <person name="Paponov I."/>
            <person name="Finkler A."/>
            <person name="Soon Heng Tan C."/>
            <person name="Hutchins A.P."/>
            <person name="Weinmeier T."/>
            <person name="Rattei T."/>
            <person name="Chu J.S."/>
            <person name="Gimenez G."/>
            <person name="Irimia M."/>
            <person name="Rigden D.J."/>
            <person name="Fitzpatrick D.A."/>
            <person name="Lorenzo-Morales J."/>
            <person name="Bateman A."/>
            <person name="Chiu C.H."/>
            <person name="Tang P."/>
            <person name="Hegemann P."/>
            <person name="Fromm H."/>
            <person name="Raoult D."/>
            <person name="Greub G."/>
            <person name="Miranda-Saavedra D."/>
            <person name="Chen N."/>
            <person name="Nash P."/>
            <person name="Ginger M.L."/>
            <person name="Horn M."/>
            <person name="Schaap P."/>
            <person name="Caler L."/>
            <person name="Loftus B."/>
        </authorList>
    </citation>
    <scope>NUCLEOTIDE SEQUENCE [LARGE SCALE GENOMIC DNA]</scope>
    <source>
        <strain evidence="1 2">Neff</strain>
    </source>
</reference>
<dbReference type="VEuPathDB" id="AmoebaDB:ACA1_332320"/>
<dbReference type="PANTHER" id="PTHR14614:SF132">
    <property type="entry name" value="PROTEIN-LYSINE METHYLTRANSFERASE C42C1.13"/>
    <property type="match status" value="1"/>
</dbReference>
<dbReference type="EMBL" id="KB008086">
    <property type="protein sequence ID" value="ELR13679.1"/>
    <property type="molecule type" value="Genomic_DNA"/>
</dbReference>
<dbReference type="InterPro" id="IPR019410">
    <property type="entry name" value="Methyltransf_16"/>
</dbReference>